<dbReference type="Proteomes" id="UP001302120">
    <property type="component" value="Unassembled WGS sequence"/>
</dbReference>
<dbReference type="InterPro" id="IPR048376">
    <property type="entry name" value="YqiJ_N"/>
</dbReference>
<proteinExistence type="predicted"/>
<evidence type="ECO:0000313" key="3">
    <source>
        <dbReference type="EMBL" id="MEA5582271.1"/>
    </source>
</evidence>
<gene>
    <name evidence="3" type="ORF">VB620_13080</name>
</gene>
<organism evidence="3 4">
    <name type="scientific">Nodularia harveyana UHCC-0300</name>
    <dbReference type="NCBI Taxonomy" id="2974287"/>
    <lineage>
        <taxon>Bacteria</taxon>
        <taxon>Bacillati</taxon>
        <taxon>Cyanobacteriota</taxon>
        <taxon>Cyanophyceae</taxon>
        <taxon>Nostocales</taxon>
        <taxon>Nodulariaceae</taxon>
        <taxon>Nodularia</taxon>
    </lineage>
</organism>
<keyword evidence="1" id="KW-0812">Transmembrane</keyword>
<comment type="caution">
    <text evidence="3">The sequence shown here is derived from an EMBL/GenBank/DDBJ whole genome shotgun (WGS) entry which is preliminary data.</text>
</comment>
<accession>A0ABU5UIK1</accession>
<dbReference type="RefSeq" id="WP_323196593.1">
    <property type="nucleotide sequence ID" value="NZ_JAYGHG010000021.1"/>
</dbReference>
<keyword evidence="1" id="KW-1133">Transmembrane helix</keyword>
<evidence type="ECO:0000259" key="2">
    <source>
        <dbReference type="Pfam" id="PF21001"/>
    </source>
</evidence>
<evidence type="ECO:0000313" key="4">
    <source>
        <dbReference type="Proteomes" id="UP001302120"/>
    </source>
</evidence>
<feature type="transmembrane region" description="Helical" evidence="1">
    <location>
        <begin position="62"/>
        <end position="87"/>
    </location>
</feature>
<dbReference type="EMBL" id="JAYGHG010000021">
    <property type="protein sequence ID" value="MEA5582271.1"/>
    <property type="molecule type" value="Genomic_DNA"/>
</dbReference>
<keyword evidence="4" id="KW-1185">Reference proteome</keyword>
<feature type="transmembrane region" description="Helical" evidence="1">
    <location>
        <begin position="6"/>
        <end position="26"/>
    </location>
</feature>
<protein>
    <submittedName>
        <fullName evidence="3">DUF1449 domain-containing protein</fullName>
    </submittedName>
</protein>
<dbReference type="Pfam" id="PF21001">
    <property type="entry name" value="YqiJ_N"/>
    <property type="match status" value="1"/>
</dbReference>
<name>A0ABU5UIK1_9CYAN</name>
<reference evidence="3 4" key="1">
    <citation type="submission" date="2023-12" db="EMBL/GenBank/DDBJ databases">
        <title>Baltic Sea Cyanobacteria.</title>
        <authorList>
            <person name="Delbaje E."/>
            <person name="Fewer D.P."/>
            <person name="Shishido T.K."/>
        </authorList>
    </citation>
    <scope>NUCLEOTIDE SEQUENCE [LARGE SCALE GENOMIC DNA]</scope>
    <source>
        <strain evidence="3 4">UHCC-0300</strain>
    </source>
</reference>
<feature type="domain" description="Inner membrane protein YqiJ N-terminal" evidence="2">
    <location>
        <begin position="12"/>
        <end position="100"/>
    </location>
</feature>
<evidence type="ECO:0000256" key="1">
    <source>
        <dbReference type="SAM" id="Phobius"/>
    </source>
</evidence>
<sequence length="218" mass="23824">MLFNPANLAYWIFLGIGVFLFLFVIISGGGDGDADGDIELDADGELSFGQFLGWVGIGKAPLILLLAIDLSFWGFFGLVLTSLVINFSEDVTIFWAGAIFLVSLIFSLILGRFIAEIMGKIFAEFSEDASGDRLIGCEGNVTSFYIPSEKEGKIGQVDVIDTKHNFLTISAALPEWATIAPQRGDQVIVIENQQQNYLVIAKDSPDEQTWLANSSQRT</sequence>
<feature type="transmembrane region" description="Helical" evidence="1">
    <location>
        <begin position="93"/>
        <end position="115"/>
    </location>
</feature>
<keyword evidence="1" id="KW-0472">Membrane</keyword>